<sequence>MNWIHYLIPWQPSPTVVIVTIAVAWAYVRGCRRQRVPVWRQILFWLGLTMLYLALHTRLDYYAEREFFMHRLQHLVLHHLGPFLIAWSWPVEVIREGTPESWRRRFFGPLLKTWPARHLIRVMLNPVIEAILFVGLIWVWLMPGVHFYAMLDVHLYRLMNWSVTIDGLIFYLLTLDPRPSPPAGMRYGARLLLLGAVMPPQMASGAMVTFATHNLYPLYDLCGRAFNGISPSLDQTLGGLVLWIPSNMMCLLSALFVLYYWYRNEGAPDAAPDPVPSGPEEQTEPSRP</sequence>
<evidence type="ECO:0000256" key="4">
    <source>
        <dbReference type="ARBA" id="ARBA00022989"/>
    </source>
</evidence>
<comment type="subcellular location">
    <subcellularLocation>
        <location evidence="1">Cell membrane</location>
        <topology evidence="1">Multi-pass membrane protein</topology>
    </subcellularLocation>
</comment>
<dbReference type="AlphaFoldDB" id="A0A1J5RNF6"/>
<evidence type="ECO:0000256" key="1">
    <source>
        <dbReference type="ARBA" id="ARBA00004651"/>
    </source>
</evidence>
<comment type="caution">
    <text evidence="8">The sequence shown here is derived from an EMBL/GenBank/DDBJ whole genome shotgun (WGS) entry which is preliminary data.</text>
</comment>
<feature type="transmembrane region" description="Helical" evidence="7">
    <location>
        <begin position="240"/>
        <end position="262"/>
    </location>
</feature>
<dbReference type="EMBL" id="MLJW01000272">
    <property type="protein sequence ID" value="OIQ91027.1"/>
    <property type="molecule type" value="Genomic_DNA"/>
</dbReference>
<accession>A0A1J5RNF6</accession>
<keyword evidence="2" id="KW-1003">Cell membrane</keyword>
<evidence type="ECO:0000313" key="8">
    <source>
        <dbReference type="EMBL" id="OIQ91027.1"/>
    </source>
</evidence>
<dbReference type="GO" id="GO:0005886">
    <property type="term" value="C:plasma membrane"/>
    <property type="evidence" value="ECO:0007669"/>
    <property type="project" value="UniProtKB-SubCell"/>
</dbReference>
<protein>
    <submittedName>
        <fullName evidence="8">Cytochrome c oxidase caa3 assembly factor (Caa3_CtaG)</fullName>
    </submittedName>
</protein>
<keyword evidence="5 7" id="KW-0472">Membrane</keyword>
<feature type="transmembrane region" description="Helical" evidence="7">
    <location>
        <begin position="155"/>
        <end position="175"/>
    </location>
</feature>
<feature type="transmembrane region" description="Helical" evidence="7">
    <location>
        <begin position="38"/>
        <end position="55"/>
    </location>
</feature>
<feature type="region of interest" description="Disordered" evidence="6">
    <location>
        <begin position="268"/>
        <end position="288"/>
    </location>
</feature>
<keyword evidence="4 7" id="KW-1133">Transmembrane helix</keyword>
<dbReference type="InterPro" id="IPR019108">
    <property type="entry name" value="Caa3_assmbl_CtaG-rel"/>
</dbReference>
<feature type="transmembrane region" description="Helical" evidence="7">
    <location>
        <begin position="127"/>
        <end position="149"/>
    </location>
</feature>
<feature type="transmembrane region" description="Helical" evidence="7">
    <location>
        <begin position="6"/>
        <end position="26"/>
    </location>
</feature>
<dbReference type="Pfam" id="PF09678">
    <property type="entry name" value="Caa3_CtaG"/>
    <property type="match status" value="1"/>
</dbReference>
<name>A0A1J5RNF6_9ZZZZ</name>
<proteinExistence type="predicted"/>
<gene>
    <name evidence="8" type="ORF">GALL_270510</name>
</gene>
<evidence type="ECO:0000256" key="6">
    <source>
        <dbReference type="SAM" id="MobiDB-lite"/>
    </source>
</evidence>
<reference evidence="8" key="1">
    <citation type="submission" date="2016-10" db="EMBL/GenBank/DDBJ databases">
        <title>Sequence of Gallionella enrichment culture.</title>
        <authorList>
            <person name="Poehlein A."/>
            <person name="Muehling M."/>
            <person name="Daniel R."/>
        </authorList>
    </citation>
    <scope>NUCLEOTIDE SEQUENCE</scope>
</reference>
<evidence type="ECO:0000256" key="3">
    <source>
        <dbReference type="ARBA" id="ARBA00022692"/>
    </source>
</evidence>
<evidence type="ECO:0000256" key="5">
    <source>
        <dbReference type="ARBA" id="ARBA00023136"/>
    </source>
</evidence>
<keyword evidence="3 7" id="KW-0812">Transmembrane</keyword>
<evidence type="ECO:0000256" key="2">
    <source>
        <dbReference type="ARBA" id="ARBA00022475"/>
    </source>
</evidence>
<organism evidence="8">
    <name type="scientific">mine drainage metagenome</name>
    <dbReference type="NCBI Taxonomy" id="410659"/>
    <lineage>
        <taxon>unclassified sequences</taxon>
        <taxon>metagenomes</taxon>
        <taxon>ecological metagenomes</taxon>
    </lineage>
</organism>
<evidence type="ECO:0000256" key="7">
    <source>
        <dbReference type="SAM" id="Phobius"/>
    </source>
</evidence>